<dbReference type="Gene3D" id="2.120.10.30">
    <property type="entry name" value="TolB, C-terminal domain"/>
    <property type="match status" value="1"/>
</dbReference>
<proteinExistence type="predicted"/>
<reference evidence="6" key="1">
    <citation type="submission" date="2023-06" db="EMBL/GenBank/DDBJ databases">
        <title>Genomic of Agaribacillus aureum.</title>
        <authorList>
            <person name="Wang G."/>
        </authorList>
    </citation>
    <scope>NUCLEOTIDE SEQUENCE</scope>
    <source>
        <strain evidence="6">BMA12</strain>
    </source>
</reference>
<name>A0ABT8LGQ6_9BACT</name>
<dbReference type="InterPro" id="IPR011042">
    <property type="entry name" value="6-blade_b-propeller_TolB-like"/>
</dbReference>
<keyword evidence="3" id="KW-0249">Electron transport</keyword>
<sequence>MKIFQIFLALLIFVEVSGQNPTADREGKYYQIKNIAIPEGVVLEVGGLAFDDKNRLGVSTRRGEIWLIESPESATPKFTRFAHGLHEPLGLAFRDGVFYANQRGELTKISDGNGDGLADRYEQVCNWELAANYHEYSYGPKFLPDGDMIVTLNLAWTGKGTSLAKWSGWMLRVGTDGKVTPMATGMRSPAGFGLNEAGDIFYAENQGDWVGSGRMTHVETGDFVGHPDGLKWTGEPDSPLQLRMEDITDTLGYSLYEYAKIIPALKAPSVWFPHTLMGISTSDILLIPDNQFGPFQNQLLVGDQGHSKIMRVFQEKVNGIYQGACFPFREGFSSGVLRLIWGPDKSLYVGMTSRGWASTGKKPYALERLVWNGKTPFEIKSIRAKSYGFELEFTEPADPGAASDPAAYTASDFTYKYHHSYGSPVVDMEDRVIRKIILNKDNTRASLYLDKLRPGYIYAINAPGVKNKYGIKLLHDVGYYTLNSIPDGAIRANADPQNNSMDEAAGGEVAANVKRITQMPASWSNGPDREITIKTIPGLKFDQEEITVKAGAKIKWVFENPDDMLHNLLVVKPGTADEVADLAIKLGLKGQEKNYVPDSEQVLYHTNILQPHSSEVIYFVAPAPGEYTYVCTFPGHAVMMRGKLVVTE</sequence>
<dbReference type="SUPFAM" id="SSF49503">
    <property type="entry name" value="Cupredoxins"/>
    <property type="match status" value="1"/>
</dbReference>
<evidence type="ECO:0000256" key="3">
    <source>
        <dbReference type="ARBA" id="ARBA00022982"/>
    </source>
</evidence>
<organism evidence="6 7">
    <name type="scientific">Agaribacillus aureus</name>
    <dbReference type="NCBI Taxonomy" id="3051825"/>
    <lineage>
        <taxon>Bacteria</taxon>
        <taxon>Pseudomonadati</taxon>
        <taxon>Bacteroidota</taxon>
        <taxon>Cytophagia</taxon>
        <taxon>Cytophagales</taxon>
        <taxon>Splendidivirgaceae</taxon>
        <taxon>Agaribacillus</taxon>
    </lineage>
</organism>
<dbReference type="InterPro" id="IPR011041">
    <property type="entry name" value="Quinoprot_gluc/sorb_DH_b-prop"/>
</dbReference>
<keyword evidence="2" id="KW-0479">Metal-binding</keyword>
<evidence type="ECO:0000313" key="7">
    <source>
        <dbReference type="Proteomes" id="UP001172083"/>
    </source>
</evidence>
<dbReference type="Proteomes" id="UP001172083">
    <property type="component" value="Unassembled WGS sequence"/>
</dbReference>
<dbReference type="InterPro" id="IPR008972">
    <property type="entry name" value="Cupredoxin"/>
</dbReference>
<feature type="domain" description="Blue (type 1) copper" evidence="5">
    <location>
        <begin position="538"/>
        <end position="646"/>
    </location>
</feature>
<dbReference type="RefSeq" id="WP_346760870.1">
    <property type="nucleotide sequence ID" value="NZ_JAUJEB010000006.1"/>
</dbReference>
<evidence type="ECO:0000256" key="1">
    <source>
        <dbReference type="ARBA" id="ARBA00022448"/>
    </source>
</evidence>
<accession>A0ABT8LGQ6</accession>
<dbReference type="PROSITE" id="PS00196">
    <property type="entry name" value="COPPER_BLUE"/>
    <property type="match status" value="1"/>
</dbReference>
<keyword evidence="7" id="KW-1185">Reference proteome</keyword>
<gene>
    <name evidence="6" type="ORF">QQ020_25915</name>
</gene>
<dbReference type="SUPFAM" id="SSF50952">
    <property type="entry name" value="Soluble quinoprotein glucose dehydrogenase"/>
    <property type="match status" value="1"/>
</dbReference>
<dbReference type="EMBL" id="JAUJEB010000006">
    <property type="protein sequence ID" value="MDN5215541.1"/>
    <property type="molecule type" value="Genomic_DNA"/>
</dbReference>
<dbReference type="Gene3D" id="2.60.40.420">
    <property type="entry name" value="Cupredoxins - blue copper proteins"/>
    <property type="match status" value="1"/>
</dbReference>
<protein>
    <submittedName>
        <fullName evidence="6">Plastocyanin/azurin family copper-binding protein</fullName>
    </submittedName>
</protein>
<dbReference type="InterPro" id="IPR000923">
    <property type="entry name" value="BlueCu_1"/>
</dbReference>
<dbReference type="PANTHER" id="PTHR33546">
    <property type="entry name" value="LARGE, MULTIFUNCTIONAL SECRETED PROTEIN-RELATED"/>
    <property type="match status" value="1"/>
</dbReference>
<keyword evidence="1" id="KW-0813">Transport</keyword>
<evidence type="ECO:0000259" key="5">
    <source>
        <dbReference type="Pfam" id="PF00127"/>
    </source>
</evidence>
<comment type="caution">
    <text evidence="6">The sequence shown here is derived from an EMBL/GenBank/DDBJ whole genome shotgun (WGS) entry which is preliminary data.</text>
</comment>
<evidence type="ECO:0000256" key="2">
    <source>
        <dbReference type="ARBA" id="ARBA00022723"/>
    </source>
</evidence>
<dbReference type="CDD" id="cd04233">
    <property type="entry name" value="Auracyanin"/>
    <property type="match status" value="1"/>
</dbReference>
<dbReference type="Pfam" id="PF00127">
    <property type="entry name" value="Copper-bind"/>
    <property type="match status" value="1"/>
</dbReference>
<evidence type="ECO:0000313" key="6">
    <source>
        <dbReference type="EMBL" id="MDN5215541.1"/>
    </source>
</evidence>
<dbReference type="PANTHER" id="PTHR33546:SF1">
    <property type="entry name" value="LARGE, MULTIFUNCTIONAL SECRETED PROTEIN"/>
    <property type="match status" value="1"/>
</dbReference>
<dbReference type="InterPro" id="IPR028871">
    <property type="entry name" value="BlueCu_1_BS"/>
</dbReference>
<keyword evidence="4" id="KW-0186">Copper</keyword>
<evidence type="ECO:0000256" key="4">
    <source>
        <dbReference type="ARBA" id="ARBA00023008"/>
    </source>
</evidence>